<dbReference type="Gene3D" id="3.40.50.410">
    <property type="entry name" value="von Willebrand factor, type A domain"/>
    <property type="match status" value="1"/>
</dbReference>
<evidence type="ECO:0000259" key="3">
    <source>
        <dbReference type="PROSITE" id="PS50234"/>
    </source>
</evidence>
<feature type="domain" description="VWFA" evidence="3">
    <location>
        <begin position="315"/>
        <end position="563"/>
    </location>
</feature>
<reference evidence="4 5" key="1">
    <citation type="submission" date="2016-10" db="EMBL/GenBank/DDBJ databases">
        <authorList>
            <person name="de Groot N.N."/>
        </authorList>
    </citation>
    <scope>NUCLEOTIDE SEQUENCE [LARGE SCALE GENOMIC DNA]</scope>
    <source>
        <strain evidence="4 5">CGMCC 1.5058</strain>
    </source>
</reference>
<dbReference type="InterPro" id="IPR002035">
    <property type="entry name" value="VWF_A"/>
</dbReference>
<sequence>MKKLMAAVLSVFMFFGVPFPVYALEQLTSPQELSVESIDTLEEEPIIGEKPSEAPAPVEEENTEAPVETPSEEESKPLEEKPAAEEPDVLSPEIKQEVPSETVIELPEAKEEPAESPKEQSQAPESIEKPTEEAVEKPVEESPEVSEEPLEDPEDLEEELVLSVNTARNYTRAGALKPAVSGPMETMKSMRSGSMAAPMAIGAASALDDPSVFLKKSAVYLPGTHQVEITLEAFATGELSTIIQHIPADIVLVLDQSGSMAWDMNGDEITNRTLYSIRSTLYIRDNSGTLRKVTLTRTSRDGTYTYSYVAGNGNTVTVSVDDEDDVPNWIFYNNTTAIRRRDVLKDALRLFVQQVYNRATTNNVDHKISMIGFAAGNTNGQNYENTEILSRVSGTSPIGYTNTNNNNLRDSLLDVRTYLSRLNTAIDWIEASGATRTDLGMGMAQTVLAQNPIPSGTQRQRVVIMFTDGTPTYTNTFSTEVANSTIASAYNMKNNLDATSFTIGIFNGANPAGTSDENKFMNYVSSNYENAQSMTNPGTGSYTKNYYLTANNQDALNSIFQSISSQIGGATNESLTAQSKLRDRLTEQFEFSSGFNASSVDIKVYNYTGNGTDFESAAPWSLASPQPGGITALVDKPNKKLDITGFDYSANYVAYTQSTGSRGKKIVVKFVVDVKDDFIGGNQVVTNKPDSGIYTPEETFVEAFPVPDVDVPLRYLAQPEHKGIYISQSIPANELIAGNGLSYKTSPGGPLYTVDGYNNAYADLEYILYDTDGTTVLRRFTIGAGDTILSDELNLLLEEVENKKYTFTVKVTPIHTGTVTASSEDIDANLYVWVPKVTATDHEIWWGEQTDITQRMILNGFVNPDPSAVTPLTLVPAVTLEPQFIAGSTVNSIPAYEPEFDSTFKIKLFIGSDEYTSHTVIVPAVSGQGHDDYHFTIFVKKAALTIEKKLKAGSVLDENQSFLFLVEGPTGTYQVAIQGLGSKKITGLKLGDYKVTEITSWSFRYDIDSISIEPAAAYKSTVPDGKIVEISKVSHDVKLIFTNRKTSDKWLSGESYAVNLQGQSQENGTLRREEEDEE</sequence>
<protein>
    <recommendedName>
        <fullName evidence="3">VWFA domain-containing protein</fullName>
    </recommendedName>
</protein>
<proteinExistence type="predicted"/>
<feature type="signal peptide" evidence="2">
    <location>
        <begin position="1"/>
        <end position="23"/>
    </location>
</feature>
<organism evidence="4 5">
    <name type="scientific">Proteiniclasticum ruminis</name>
    <dbReference type="NCBI Taxonomy" id="398199"/>
    <lineage>
        <taxon>Bacteria</taxon>
        <taxon>Bacillati</taxon>
        <taxon>Bacillota</taxon>
        <taxon>Clostridia</taxon>
        <taxon>Eubacteriales</taxon>
        <taxon>Clostridiaceae</taxon>
        <taxon>Proteiniclasticum</taxon>
    </lineage>
</organism>
<evidence type="ECO:0000256" key="1">
    <source>
        <dbReference type="SAM" id="MobiDB-lite"/>
    </source>
</evidence>
<evidence type="ECO:0000256" key="2">
    <source>
        <dbReference type="SAM" id="SignalP"/>
    </source>
</evidence>
<dbReference type="AlphaFoldDB" id="A0A1G8K5T6"/>
<dbReference type="PROSITE" id="PS50234">
    <property type="entry name" value="VWFA"/>
    <property type="match status" value="1"/>
</dbReference>
<dbReference type="InterPro" id="IPR036465">
    <property type="entry name" value="vWFA_dom_sf"/>
</dbReference>
<dbReference type="SUPFAM" id="SSF53300">
    <property type="entry name" value="vWA-like"/>
    <property type="match status" value="1"/>
</dbReference>
<dbReference type="RefSeq" id="WP_031577760.1">
    <property type="nucleotide sequence ID" value="NZ_FNDZ01000002.1"/>
</dbReference>
<keyword evidence="2" id="KW-0732">Signal</keyword>
<dbReference type="Proteomes" id="UP000183255">
    <property type="component" value="Unassembled WGS sequence"/>
</dbReference>
<feature type="compositionally biased region" description="Basic and acidic residues" evidence="1">
    <location>
        <begin position="126"/>
        <end position="140"/>
    </location>
</feature>
<feature type="compositionally biased region" description="Basic and acidic residues" evidence="1">
    <location>
        <begin position="73"/>
        <end position="84"/>
    </location>
</feature>
<gene>
    <name evidence="4" type="ORF">SAMN05421804_102210</name>
</gene>
<feature type="compositionally biased region" description="Acidic residues" evidence="1">
    <location>
        <begin position="141"/>
        <end position="157"/>
    </location>
</feature>
<evidence type="ECO:0000313" key="4">
    <source>
        <dbReference type="EMBL" id="SDI38719.1"/>
    </source>
</evidence>
<evidence type="ECO:0000313" key="5">
    <source>
        <dbReference type="Proteomes" id="UP000183255"/>
    </source>
</evidence>
<feature type="chain" id="PRO_5010186873" description="VWFA domain-containing protein" evidence="2">
    <location>
        <begin position="24"/>
        <end position="1078"/>
    </location>
</feature>
<name>A0A1G8K5T6_9CLOT</name>
<dbReference type="EMBL" id="FNDZ01000002">
    <property type="protein sequence ID" value="SDI38719.1"/>
    <property type="molecule type" value="Genomic_DNA"/>
</dbReference>
<accession>A0A1G8K5T6</accession>
<feature type="compositionally biased region" description="Basic and acidic residues" evidence="1">
    <location>
        <begin position="107"/>
        <end position="118"/>
    </location>
</feature>
<feature type="region of interest" description="Disordered" evidence="1">
    <location>
        <begin position="40"/>
        <end position="157"/>
    </location>
</feature>